<reference evidence="2" key="1">
    <citation type="submission" date="2023-04" db="EMBL/GenBank/DDBJ databases">
        <title>Phytophthora fragariaefolia NBRC 109709.</title>
        <authorList>
            <person name="Ichikawa N."/>
            <person name="Sato H."/>
            <person name="Tonouchi N."/>
        </authorList>
    </citation>
    <scope>NUCLEOTIDE SEQUENCE</scope>
    <source>
        <strain evidence="2">NBRC 109709</strain>
    </source>
</reference>
<dbReference type="Proteomes" id="UP001165121">
    <property type="component" value="Unassembled WGS sequence"/>
</dbReference>
<sequence>MKLLDPKYCLDTKMNAVSDSAFPCSTAMAGRILTPLKDGDIDRILPSLRSSARTSSLRSVRGHGDRAEGLQQAQLAAAVRPPAPRSPTQQFVPHGQR</sequence>
<evidence type="ECO:0000256" key="1">
    <source>
        <dbReference type="SAM" id="MobiDB-lite"/>
    </source>
</evidence>
<evidence type="ECO:0000313" key="3">
    <source>
        <dbReference type="Proteomes" id="UP001165121"/>
    </source>
</evidence>
<dbReference type="PANTHER" id="PTHR48289:SF1">
    <property type="entry name" value="DDE TNP4 DOMAIN-CONTAINING PROTEIN"/>
    <property type="match status" value="1"/>
</dbReference>
<name>A0A9W7D5F8_9STRA</name>
<comment type="caution">
    <text evidence="2">The sequence shown here is derived from an EMBL/GenBank/DDBJ whole genome shotgun (WGS) entry which is preliminary data.</text>
</comment>
<protein>
    <submittedName>
        <fullName evidence="2">Unnamed protein product</fullName>
    </submittedName>
</protein>
<evidence type="ECO:0000313" key="2">
    <source>
        <dbReference type="EMBL" id="GMF56049.1"/>
    </source>
</evidence>
<dbReference type="EMBL" id="BSXT01003897">
    <property type="protein sequence ID" value="GMF56049.1"/>
    <property type="molecule type" value="Genomic_DNA"/>
</dbReference>
<gene>
    <name evidence="2" type="ORF">Pfra01_002371900</name>
</gene>
<dbReference type="AlphaFoldDB" id="A0A9W7D5F8"/>
<proteinExistence type="predicted"/>
<keyword evidence="3" id="KW-1185">Reference proteome</keyword>
<feature type="region of interest" description="Disordered" evidence="1">
    <location>
        <begin position="52"/>
        <end position="97"/>
    </location>
</feature>
<dbReference type="PANTHER" id="PTHR48289">
    <property type="entry name" value="DDE TNP4 DOMAIN-CONTAINING PROTEIN"/>
    <property type="match status" value="1"/>
</dbReference>
<accession>A0A9W7D5F8</accession>
<feature type="compositionally biased region" description="Low complexity" evidence="1">
    <location>
        <begin position="69"/>
        <end position="80"/>
    </location>
</feature>
<organism evidence="2 3">
    <name type="scientific">Phytophthora fragariaefolia</name>
    <dbReference type="NCBI Taxonomy" id="1490495"/>
    <lineage>
        <taxon>Eukaryota</taxon>
        <taxon>Sar</taxon>
        <taxon>Stramenopiles</taxon>
        <taxon>Oomycota</taxon>
        <taxon>Peronosporomycetes</taxon>
        <taxon>Peronosporales</taxon>
        <taxon>Peronosporaceae</taxon>
        <taxon>Phytophthora</taxon>
    </lineage>
</organism>